<keyword evidence="1" id="KW-0812">Transmembrane</keyword>
<keyword evidence="1" id="KW-0472">Membrane</keyword>
<sequence length="129" mass="13968">MSRPSTPSAETLSPLEHSMTIVTPPTAFVVALILPTVTMDGRIAQGVHNSTYRVPPIITAARIQGLPQGPLVQYMDSVLLNALRGVDVMYCLGLFGVRGNCCTVMMFNSVTIFILAFICISISNRMLSH</sequence>
<feature type="transmembrane region" description="Helical" evidence="1">
    <location>
        <begin position="104"/>
        <end position="123"/>
    </location>
</feature>
<evidence type="ECO:0000256" key="1">
    <source>
        <dbReference type="SAM" id="Phobius"/>
    </source>
</evidence>
<proteinExistence type="predicted"/>
<name>A0A0C9U3Y4_SPHS4</name>
<dbReference type="EMBL" id="KN837295">
    <property type="protein sequence ID" value="KIJ28894.1"/>
    <property type="molecule type" value="Genomic_DNA"/>
</dbReference>
<organism evidence="2 3">
    <name type="scientific">Sphaerobolus stellatus (strain SS14)</name>
    <dbReference type="NCBI Taxonomy" id="990650"/>
    <lineage>
        <taxon>Eukaryota</taxon>
        <taxon>Fungi</taxon>
        <taxon>Dikarya</taxon>
        <taxon>Basidiomycota</taxon>
        <taxon>Agaricomycotina</taxon>
        <taxon>Agaricomycetes</taxon>
        <taxon>Phallomycetidae</taxon>
        <taxon>Geastrales</taxon>
        <taxon>Sphaerobolaceae</taxon>
        <taxon>Sphaerobolus</taxon>
    </lineage>
</organism>
<dbReference type="HOGENOM" id="CLU_1950182_0_0_1"/>
<dbReference type="AlphaFoldDB" id="A0A0C9U3Y4"/>
<evidence type="ECO:0000313" key="2">
    <source>
        <dbReference type="EMBL" id="KIJ28894.1"/>
    </source>
</evidence>
<reference evidence="2 3" key="1">
    <citation type="submission" date="2014-06" db="EMBL/GenBank/DDBJ databases">
        <title>Evolutionary Origins and Diversification of the Mycorrhizal Mutualists.</title>
        <authorList>
            <consortium name="DOE Joint Genome Institute"/>
            <consortium name="Mycorrhizal Genomics Consortium"/>
            <person name="Kohler A."/>
            <person name="Kuo A."/>
            <person name="Nagy L.G."/>
            <person name="Floudas D."/>
            <person name="Copeland A."/>
            <person name="Barry K.W."/>
            <person name="Cichocki N."/>
            <person name="Veneault-Fourrey C."/>
            <person name="LaButti K."/>
            <person name="Lindquist E.A."/>
            <person name="Lipzen A."/>
            <person name="Lundell T."/>
            <person name="Morin E."/>
            <person name="Murat C."/>
            <person name="Riley R."/>
            <person name="Ohm R."/>
            <person name="Sun H."/>
            <person name="Tunlid A."/>
            <person name="Henrissat B."/>
            <person name="Grigoriev I.V."/>
            <person name="Hibbett D.S."/>
            <person name="Martin F."/>
        </authorList>
    </citation>
    <scope>NUCLEOTIDE SEQUENCE [LARGE SCALE GENOMIC DNA]</scope>
    <source>
        <strain evidence="2 3">SS14</strain>
    </source>
</reference>
<dbReference type="Proteomes" id="UP000054279">
    <property type="component" value="Unassembled WGS sequence"/>
</dbReference>
<keyword evidence="1" id="KW-1133">Transmembrane helix</keyword>
<accession>A0A0C9U3Y4</accession>
<evidence type="ECO:0000313" key="3">
    <source>
        <dbReference type="Proteomes" id="UP000054279"/>
    </source>
</evidence>
<gene>
    <name evidence="2" type="ORF">M422DRAFT_54434</name>
</gene>
<keyword evidence="3" id="KW-1185">Reference proteome</keyword>
<protein>
    <submittedName>
        <fullName evidence="2">Uncharacterized protein</fullName>
    </submittedName>
</protein>